<gene>
    <name evidence="3" type="ORF">GA0071312_0789</name>
    <name evidence="2" type="ORF">HLUCCO17_10170</name>
</gene>
<proteinExistence type="predicted"/>
<dbReference type="EMBL" id="FMBM01000001">
    <property type="protein sequence ID" value="SCC79289.1"/>
    <property type="molecule type" value="Genomic_DNA"/>
</dbReference>
<evidence type="ECO:0000313" key="5">
    <source>
        <dbReference type="Proteomes" id="UP000182800"/>
    </source>
</evidence>
<feature type="signal peptide" evidence="1">
    <location>
        <begin position="1"/>
        <end position="24"/>
    </location>
</feature>
<evidence type="ECO:0000256" key="1">
    <source>
        <dbReference type="SAM" id="SignalP"/>
    </source>
</evidence>
<dbReference type="STRING" id="1653334.GA0071312_0789"/>
<feature type="chain" id="PRO_5006147618" evidence="1">
    <location>
        <begin position="25"/>
        <end position="129"/>
    </location>
</feature>
<keyword evidence="5" id="KW-1185">Reference proteome</keyword>
<reference evidence="2 4" key="1">
    <citation type="submission" date="2015-09" db="EMBL/GenBank/DDBJ databases">
        <title>Identification and resolution of microdiversity through metagenomic sequencing of parallel consortia.</title>
        <authorList>
            <person name="Nelson W.C."/>
            <person name="Romine M.F."/>
            <person name="Lindemann S.R."/>
        </authorList>
    </citation>
    <scope>NUCLEOTIDE SEQUENCE [LARGE SCALE GENOMIC DNA]</scope>
    <source>
        <strain evidence="2">HL-109</strain>
    </source>
</reference>
<keyword evidence="1" id="KW-0732">Signal</keyword>
<evidence type="ECO:0000313" key="4">
    <source>
        <dbReference type="Proteomes" id="UP000050497"/>
    </source>
</evidence>
<dbReference type="OrthoDB" id="8481666at2"/>
<name>A0A0P7ZZW2_9HYPH</name>
<evidence type="ECO:0000313" key="2">
    <source>
        <dbReference type="EMBL" id="KPQ10600.1"/>
    </source>
</evidence>
<sequence length="129" mass="13909">MKHAILILLLAAAFMLTGPVSGSAQDGAPSRPPSYEADLMRLAEVMGSLAFLRDLCAAQDASEWPERMQDLLEAEGPERAERLAGAYNRGYAAFALTYRRCTPAAEIAIARFLEEGDALAGMIATRYGN</sequence>
<dbReference type="Proteomes" id="UP000050497">
    <property type="component" value="Unassembled WGS sequence"/>
</dbReference>
<dbReference type="Pfam" id="PF09539">
    <property type="entry name" value="DUF2385"/>
    <property type="match status" value="1"/>
</dbReference>
<comment type="caution">
    <text evidence="2">The sequence shown here is derived from an EMBL/GenBank/DDBJ whole genome shotgun (WGS) entry which is preliminary data.</text>
</comment>
<dbReference type="PATRIC" id="fig|1653334.4.peg.3362"/>
<dbReference type="InterPro" id="IPR012645">
    <property type="entry name" value="CHP02301"/>
</dbReference>
<dbReference type="EMBL" id="LJSX01000014">
    <property type="protein sequence ID" value="KPQ10600.1"/>
    <property type="molecule type" value="Genomic_DNA"/>
</dbReference>
<dbReference type="RefSeq" id="WP_074443690.1">
    <property type="nucleotide sequence ID" value="NZ_FMBM01000001.1"/>
</dbReference>
<organism evidence="2 4">
    <name type="scientific">Saliniramus fredricksonii</name>
    <dbReference type="NCBI Taxonomy" id="1653334"/>
    <lineage>
        <taxon>Bacteria</taxon>
        <taxon>Pseudomonadati</taxon>
        <taxon>Pseudomonadota</taxon>
        <taxon>Alphaproteobacteria</taxon>
        <taxon>Hyphomicrobiales</taxon>
        <taxon>Salinarimonadaceae</taxon>
        <taxon>Saliniramus</taxon>
    </lineage>
</organism>
<dbReference type="Proteomes" id="UP000182800">
    <property type="component" value="Unassembled WGS sequence"/>
</dbReference>
<reference evidence="3 5" key="2">
    <citation type="submission" date="2016-08" db="EMBL/GenBank/DDBJ databases">
        <authorList>
            <person name="Varghese N."/>
            <person name="Submissions Spin"/>
        </authorList>
    </citation>
    <scope>NUCLEOTIDE SEQUENCE [LARGE SCALE GENOMIC DNA]</scope>
    <source>
        <strain evidence="3 5">HL-109</strain>
    </source>
</reference>
<evidence type="ECO:0000313" key="3">
    <source>
        <dbReference type="EMBL" id="SCC79289.1"/>
    </source>
</evidence>
<protein>
    <submittedName>
        <fullName evidence="2">Putative secreted protein</fullName>
    </submittedName>
    <submittedName>
        <fullName evidence="3">TIGR02301 family protein</fullName>
    </submittedName>
</protein>
<dbReference type="AlphaFoldDB" id="A0A0P7ZZW2"/>
<dbReference type="NCBIfam" id="TIGR02301">
    <property type="entry name" value="TIGR02301 family protein"/>
    <property type="match status" value="1"/>
</dbReference>
<accession>A0A0P7ZZW2</accession>